<dbReference type="Proteomes" id="UP000326757">
    <property type="component" value="Unassembled WGS sequence"/>
</dbReference>
<dbReference type="AlphaFoldDB" id="A0A5N6KAQ6"/>
<proteinExistence type="predicted"/>
<evidence type="ECO:0000313" key="2">
    <source>
        <dbReference type="Proteomes" id="UP000326757"/>
    </source>
</evidence>
<evidence type="ECO:0000313" key="1">
    <source>
        <dbReference type="EMBL" id="KAB8300211.1"/>
    </source>
</evidence>
<sequence length="74" mass="8648">MHCKGRDQYRMVHPLTSYPVMGYICCEDLLRGTWLKLAEMNDELNLHALLEKGVRWDEMRKIGEGCLCMCIILC</sequence>
<name>A0A5N6KAQ6_MONLA</name>
<reference evidence="1 2" key="1">
    <citation type="submission" date="2019-06" db="EMBL/GenBank/DDBJ databases">
        <title>Genome Sequence of the Brown Rot Fungal Pathogen Monilinia laxa.</title>
        <authorList>
            <person name="De Miccolis Angelini R.M."/>
            <person name="Landi L."/>
            <person name="Abate D."/>
            <person name="Pollastro S."/>
            <person name="Romanazzi G."/>
            <person name="Faretra F."/>
        </authorList>
    </citation>
    <scope>NUCLEOTIDE SEQUENCE [LARGE SCALE GENOMIC DNA]</scope>
    <source>
        <strain evidence="1 2">Mlax316</strain>
    </source>
</reference>
<accession>A0A5N6KAQ6</accession>
<dbReference type="EMBL" id="VIGI01000005">
    <property type="protein sequence ID" value="KAB8300211.1"/>
    <property type="molecule type" value="Genomic_DNA"/>
</dbReference>
<comment type="caution">
    <text evidence="1">The sequence shown here is derived from an EMBL/GenBank/DDBJ whole genome shotgun (WGS) entry which is preliminary data.</text>
</comment>
<keyword evidence="2" id="KW-1185">Reference proteome</keyword>
<organism evidence="1 2">
    <name type="scientific">Monilinia laxa</name>
    <name type="common">Brown rot fungus</name>
    <name type="synonym">Sclerotinia laxa</name>
    <dbReference type="NCBI Taxonomy" id="61186"/>
    <lineage>
        <taxon>Eukaryota</taxon>
        <taxon>Fungi</taxon>
        <taxon>Dikarya</taxon>
        <taxon>Ascomycota</taxon>
        <taxon>Pezizomycotina</taxon>
        <taxon>Leotiomycetes</taxon>
        <taxon>Helotiales</taxon>
        <taxon>Sclerotiniaceae</taxon>
        <taxon>Monilinia</taxon>
    </lineage>
</organism>
<gene>
    <name evidence="1" type="ORF">EYC80_000429</name>
</gene>
<protein>
    <submittedName>
        <fullName evidence="1">Uncharacterized protein</fullName>
    </submittedName>
</protein>